<protein>
    <submittedName>
        <fullName evidence="2">HNH endonuclease</fullName>
    </submittedName>
</protein>
<evidence type="ECO:0000259" key="1">
    <source>
        <dbReference type="SMART" id="SM00507"/>
    </source>
</evidence>
<keyword evidence="2" id="KW-0255">Endonuclease</keyword>
<dbReference type="InterPro" id="IPR003615">
    <property type="entry name" value="HNH_nuc"/>
</dbReference>
<dbReference type="Proteomes" id="UP001056455">
    <property type="component" value="Chromosome"/>
</dbReference>
<dbReference type="InterPro" id="IPR003870">
    <property type="entry name" value="DUF222"/>
</dbReference>
<feature type="domain" description="HNH nuclease" evidence="1">
    <location>
        <begin position="408"/>
        <end position="460"/>
    </location>
</feature>
<keyword evidence="3" id="KW-1185">Reference proteome</keyword>
<keyword evidence="2" id="KW-0540">Nuclease</keyword>
<accession>A0ABY4YXK5</accession>
<gene>
    <name evidence="2" type="ORF">NF556_07630</name>
</gene>
<dbReference type="SMART" id="SM00507">
    <property type="entry name" value="HNHc"/>
    <property type="match status" value="1"/>
</dbReference>
<evidence type="ECO:0000313" key="2">
    <source>
        <dbReference type="EMBL" id="USQ81508.1"/>
    </source>
</evidence>
<name>A0ABY4YXK5_9MICO</name>
<dbReference type="EMBL" id="CP099489">
    <property type="protein sequence ID" value="USQ81508.1"/>
    <property type="molecule type" value="Genomic_DNA"/>
</dbReference>
<reference evidence="2" key="1">
    <citation type="submission" date="2022-06" db="EMBL/GenBank/DDBJ databases">
        <title>Ornithinimicrobium HY1793.</title>
        <authorList>
            <person name="Huang Y."/>
        </authorList>
    </citation>
    <scope>NUCLEOTIDE SEQUENCE</scope>
    <source>
        <strain evidence="2">HY1793</strain>
    </source>
</reference>
<keyword evidence="2" id="KW-0378">Hydrolase</keyword>
<organism evidence="2 3">
    <name type="scientific">Ornithinimicrobium faecis</name>
    <dbReference type="NCBI Taxonomy" id="2934158"/>
    <lineage>
        <taxon>Bacteria</taxon>
        <taxon>Bacillati</taxon>
        <taxon>Actinomycetota</taxon>
        <taxon>Actinomycetes</taxon>
        <taxon>Micrococcales</taxon>
        <taxon>Ornithinimicrobiaceae</taxon>
        <taxon>Ornithinimicrobium</taxon>
    </lineage>
</organism>
<dbReference type="CDD" id="cd00085">
    <property type="entry name" value="HNHc"/>
    <property type="match status" value="1"/>
</dbReference>
<dbReference type="GO" id="GO:0004519">
    <property type="term" value="F:endonuclease activity"/>
    <property type="evidence" value="ECO:0007669"/>
    <property type="project" value="UniProtKB-KW"/>
</dbReference>
<proteinExistence type="predicted"/>
<evidence type="ECO:0000313" key="3">
    <source>
        <dbReference type="Proteomes" id="UP001056455"/>
    </source>
</evidence>
<sequence>MKQTGTTATVGDEVLDRVGGAWDVAVEAEFAEMLIAAADAGGGWGAHGPEADPGCVQYWDRVTEVDALLVEQGAVSAAEVLSDGLATAVGGVGRAGGLGPAELVSVFDPGVIDALEVAGELRARADGVVVALAAEAYTRGLHMAVGLSLVDWLRVRCPWLSVTDAGQIRTVVLAGERSWGKPLVGRVAAGEVAVYRGAKVAKTITRLVPSLGLAEQQEYAQIAINAAANEEISDRDLEVVCQELLQRLLDEKPKEERERTAQTLRRVTRRPLAKGMTRFTIDAPQGDAALLEGVLNGPLAAPEPEQDGALDHRSWSQRAYDALVMVINRGLSNPGAPPSSGRASVMITVKADPATGKPVGAGVTALGQVLDAQQVGRFACIGDVTPIALGEYGEPLNLGRTVRLATPGQFKSLLVRDQKCTYPGCSIPGTWCDSHHLVWWCRDGNTDIAVLVLLCPRHHTLVHQKDLMATVSGSVVTWHV</sequence>
<dbReference type="Pfam" id="PF02720">
    <property type="entry name" value="DUF222"/>
    <property type="match status" value="1"/>
</dbReference>
<dbReference type="RefSeq" id="WP_252595024.1">
    <property type="nucleotide sequence ID" value="NZ_CP099489.1"/>
</dbReference>